<dbReference type="Gene3D" id="1.10.340.70">
    <property type="match status" value="1"/>
</dbReference>
<name>A0A3P9KF01_ORYLA</name>
<dbReference type="InterPro" id="IPR001584">
    <property type="entry name" value="Integrase_cat-core"/>
</dbReference>
<keyword evidence="3" id="KW-0511">Multifunctional enzyme</keyword>
<feature type="domain" description="RNase H type-1" evidence="7">
    <location>
        <begin position="970"/>
        <end position="1121"/>
    </location>
</feature>
<dbReference type="PANTHER" id="PTHR37984">
    <property type="entry name" value="PROTEIN CBG26694"/>
    <property type="match status" value="1"/>
</dbReference>
<dbReference type="InterPro" id="IPR041588">
    <property type="entry name" value="Integrase_H2C2"/>
</dbReference>
<dbReference type="InterPro" id="IPR036397">
    <property type="entry name" value="RNaseH_sf"/>
</dbReference>
<dbReference type="Gene3D" id="3.10.10.10">
    <property type="entry name" value="HIV Type 1 Reverse Transcriptase, subunit A, domain 1"/>
    <property type="match status" value="1"/>
</dbReference>
<dbReference type="InterPro" id="IPR043128">
    <property type="entry name" value="Rev_trsase/Diguanyl_cyclase"/>
</dbReference>
<evidence type="ECO:0000256" key="3">
    <source>
        <dbReference type="ARBA" id="ARBA00023268"/>
    </source>
</evidence>
<proteinExistence type="inferred from homology"/>
<evidence type="ECO:0000259" key="7">
    <source>
        <dbReference type="PROSITE" id="PS50879"/>
    </source>
</evidence>
<reference key="1">
    <citation type="journal article" date="2007" name="Nature">
        <title>The medaka draft genome and insights into vertebrate genome evolution.</title>
        <authorList>
            <person name="Kasahara M."/>
            <person name="Naruse K."/>
            <person name="Sasaki S."/>
            <person name="Nakatani Y."/>
            <person name="Qu W."/>
            <person name="Ahsan B."/>
            <person name="Yamada T."/>
            <person name="Nagayasu Y."/>
            <person name="Doi K."/>
            <person name="Kasai Y."/>
            <person name="Jindo T."/>
            <person name="Kobayashi D."/>
            <person name="Shimada A."/>
            <person name="Toyoda A."/>
            <person name="Kuroki Y."/>
            <person name="Fujiyama A."/>
            <person name="Sasaki T."/>
            <person name="Shimizu A."/>
            <person name="Asakawa S."/>
            <person name="Shimizu N."/>
            <person name="Hashimoto S."/>
            <person name="Yang J."/>
            <person name="Lee Y."/>
            <person name="Matsushima K."/>
            <person name="Sugano S."/>
            <person name="Sakaizumi M."/>
            <person name="Narita T."/>
            <person name="Ohishi K."/>
            <person name="Haga S."/>
            <person name="Ohta F."/>
            <person name="Nomoto H."/>
            <person name="Nogata K."/>
            <person name="Morishita T."/>
            <person name="Endo T."/>
            <person name="Shin-I T."/>
            <person name="Takeda H."/>
            <person name="Morishita S."/>
            <person name="Kohara Y."/>
        </authorList>
    </citation>
    <scope>NUCLEOTIDE SEQUENCE [LARGE SCALE GENOMIC DNA]</scope>
    <source>
        <strain>Hd-rR</strain>
    </source>
</reference>
<evidence type="ECO:0000256" key="2">
    <source>
        <dbReference type="ARBA" id="ARBA00012180"/>
    </source>
</evidence>
<protein>
    <recommendedName>
        <fullName evidence="4">Gypsy retrotransposon integrase-like protein 1</fullName>
        <ecNumber evidence="2">3.1.26.4</ecNumber>
    </recommendedName>
</protein>
<evidence type="ECO:0000256" key="1">
    <source>
        <dbReference type="ARBA" id="ARBA00010879"/>
    </source>
</evidence>
<evidence type="ECO:0000313" key="10">
    <source>
        <dbReference type="Proteomes" id="UP000265180"/>
    </source>
</evidence>
<dbReference type="Gene3D" id="3.30.420.10">
    <property type="entry name" value="Ribonuclease H-like superfamily/Ribonuclease H"/>
    <property type="match status" value="2"/>
</dbReference>
<evidence type="ECO:0000259" key="8">
    <source>
        <dbReference type="PROSITE" id="PS50994"/>
    </source>
</evidence>
<dbReference type="InterPro" id="IPR002156">
    <property type="entry name" value="RNaseH_domain"/>
</dbReference>
<feature type="region of interest" description="Disordered" evidence="5">
    <location>
        <begin position="147"/>
        <end position="184"/>
    </location>
</feature>
<dbReference type="PROSITE" id="PS50878">
    <property type="entry name" value="RT_POL"/>
    <property type="match status" value="1"/>
</dbReference>
<dbReference type="InterPro" id="IPR012337">
    <property type="entry name" value="RNaseH-like_sf"/>
</dbReference>
<feature type="domain" description="Reverse transcriptase" evidence="6">
    <location>
        <begin position="546"/>
        <end position="730"/>
    </location>
</feature>
<feature type="region of interest" description="Disordered" evidence="5">
    <location>
        <begin position="1"/>
        <end position="29"/>
    </location>
</feature>
<dbReference type="InterPro" id="IPR041577">
    <property type="entry name" value="RT_RNaseH_2"/>
</dbReference>
<reference evidence="9" key="4">
    <citation type="submission" date="2025-09" db="UniProtKB">
        <authorList>
            <consortium name="Ensembl"/>
        </authorList>
    </citation>
    <scope>IDENTIFICATION</scope>
    <source>
        <strain evidence="9">HNI</strain>
    </source>
</reference>
<evidence type="ECO:0000256" key="5">
    <source>
        <dbReference type="SAM" id="MobiDB-lite"/>
    </source>
</evidence>
<feature type="region of interest" description="Disordered" evidence="5">
    <location>
        <begin position="333"/>
        <end position="358"/>
    </location>
</feature>
<dbReference type="Gene3D" id="3.30.70.270">
    <property type="match status" value="2"/>
</dbReference>
<comment type="similarity">
    <text evidence="1">Belongs to the beta type-B retroviral polymerase family. HERV class-II K(HML-2) pol subfamily.</text>
</comment>
<dbReference type="InterPro" id="IPR043502">
    <property type="entry name" value="DNA/RNA_pol_sf"/>
</dbReference>
<feature type="compositionally biased region" description="Basic and acidic residues" evidence="5">
    <location>
        <begin position="1"/>
        <end position="10"/>
    </location>
</feature>
<feature type="compositionally biased region" description="Basic and acidic residues" evidence="5">
    <location>
        <begin position="20"/>
        <end position="29"/>
    </location>
</feature>
<dbReference type="InterPro" id="IPR000477">
    <property type="entry name" value="RT_dom"/>
</dbReference>
<dbReference type="Proteomes" id="UP000265180">
    <property type="component" value="Chromosome 12"/>
</dbReference>
<evidence type="ECO:0000259" key="6">
    <source>
        <dbReference type="PROSITE" id="PS50878"/>
    </source>
</evidence>
<evidence type="ECO:0000313" key="9">
    <source>
        <dbReference type="Ensembl" id="ENSORLP00020006914.1"/>
    </source>
</evidence>
<dbReference type="GO" id="GO:0004523">
    <property type="term" value="F:RNA-DNA hybrid ribonuclease activity"/>
    <property type="evidence" value="ECO:0007669"/>
    <property type="project" value="UniProtKB-EC"/>
</dbReference>
<dbReference type="GO" id="GO:0015074">
    <property type="term" value="P:DNA integration"/>
    <property type="evidence" value="ECO:0007669"/>
    <property type="project" value="InterPro"/>
</dbReference>
<feature type="domain" description="Integrase catalytic" evidence="8">
    <location>
        <begin position="1249"/>
        <end position="1409"/>
    </location>
</feature>
<dbReference type="Ensembl" id="ENSORLT00020003776.1">
    <property type="protein sequence ID" value="ENSORLP00020006914.1"/>
    <property type="gene ID" value="ENSORLG00020007796.1"/>
</dbReference>
<dbReference type="Pfam" id="PF00665">
    <property type="entry name" value="rve"/>
    <property type="match status" value="1"/>
</dbReference>
<dbReference type="PROSITE" id="PS50879">
    <property type="entry name" value="RNASE_H_1"/>
    <property type="match status" value="1"/>
</dbReference>
<dbReference type="SUPFAM" id="SSF56672">
    <property type="entry name" value="DNA/RNA polymerases"/>
    <property type="match status" value="1"/>
</dbReference>
<dbReference type="EC" id="3.1.26.4" evidence="2"/>
<dbReference type="Gene3D" id="3.10.20.370">
    <property type="match status" value="1"/>
</dbReference>
<evidence type="ECO:0000256" key="4">
    <source>
        <dbReference type="ARBA" id="ARBA00039658"/>
    </source>
</evidence>
<accession>A0A3P9KF01</accession>
<dbReference type="GO" id="GO:0003676">
    <property type="term" value="F:nucleic acid binding"/>
    <property type="evidence" value="ECO:0007669"/>
    <property type="project" value="InterPro"/>
</dbReference>
<dbReference type="Pfam" id="PF17919">
    <property type="entry name" value="RT_RNaseH_2"/>
    <property type="match status" value="1"/>
</dbReference>
<dbReference type="SUPFAM" id="SSF53098">
    <property type="entry name" value="Ribonuclease H-like"/>
    <property type="match status" value="2"/>
</dbReference>
<dbReference type="PROSITE" id="PS50994">
    <property type="entry name" value="INTEGRASE"/>
    <property type="match status" value="1"/>
</dbReference>
<feature type="region of interest" description="Disordered" evidence="5">
    <location>
        <begin position="247"/>
        <end position="282"/>
    </location>
</feature>
<dbReference type="Pfam" id="PF00078">
    <property type="entry name" value="RVT_1"/>
    <property type="match status" value="1"/>
</dbReference>
<organism evidence="9 10">
    <name type="scientific">Oryzias latipes</name>
    <name type="common">Japanese rice fish</name>
    <name type="synonym">Japanese killifish</name>
    <dbReference type="NCBI Taxonomy" id="8090"/>
    <lineage>
        <taxon>Eukaryota</taxon>
        <taxon>Metazoa</taxon>
        <taxon>Chordata</taxon>
        <taxon>Craniata</taxon>
        <taxon>Vertebrata</taxon>
        <taxon>Euteleostomi</taxon>
        <taxon>Actinopterygii</taxon>
        <taxon>Neopterygii</taxon>
        <taxon>Teleostei</taxon>
        <taxon>Neoteleostei</taxon>
        <taxon>Acanthomorphata</taxon>
        <taxon>Ovalentaria</taxon>
        <taxon>Atherinomorphae</taxon>
        <taxon>Beloniformes</taxon>
        <taxon>Adrianichthyidae</taxon>
        <taxon>Oryziinae</taxon>
        <taxon>Oryzias</taxon>
    </lineage>
</organism>
<dbReference type="Pfam" id="PF17921">
    <property type="entry name" value="Integrase_H2C2"/>
    <property type="match status" value="1"/>
</dbReference>
<dbReference type="PANTHER" id="PTHR37984:SF5">
    <property type="entry name" value="PROTEIN NYNRIN-LIKE"/>
    <property type="match status" value="1"/>
</dbReference>
<dbReference type="InterPro" id="IPR050951">
    <property type="entry name" value="Retrovirus_Pol_polyprotein"/>
</dbReference>
<feature type="compositionally biased region" description="Basic and acidic residues" evidence="5">
    <location>
        <begin position="115"/>
        <end position="131"/>
    </location>
</feature>
<sequence length="1524" mass="170408">MNGEFDRGIKENGAFYPDNFNDKDKNKRLDYDDKDLTADEWMEMYEILERQVLAGIEKKQKDKEKEKLRKVWAQMDLKRTRSWMAFSQQLRQKEDVIVKQVQDLDEKVQKQSRKEKREAKQKQKEADETRRTLHQLTLAATAMATIKTEQESHKRSVTPSSPKLPLPGLYPSLPVGTDSSPVPFPPPYNSQEMYPMLKICGEIACDLEEELTPQEKHHIVSMLRERRTRMGEERADPFQDLINLQAEPPSAPRVSADESTDVYPSLHSSQATPRGAASRVTDPKGKQFLRCYEDMTTRKEKAVESLAGQYTSPGEFKKYHRLIFPEQDVDKYGEEKEENDEDESPPHQPRLLTSNQDLDKVRRVKHSMTLRSGTKQHRDAKHMFPMIATGAGVPIYQPLPLKDVSTLAERLPRVSNGSRNFLQQLCTVMQGHVPCMGDLRQILGVTATVTEIQSIEQRAGVQDHPDSTLLVDVQVPVFTAIRELFPDPQIAAPSSFPYTGPFDVGSCSAVPPVEIQVTAGAQVFRPQYRWVQEADAGMEETLSGLWNSGVIEHSHSSWCTPLRPVLKADGKTYRMAHDLRAVNDVTITPVLPVPDPHRMLSTLTPQCVWFTAIDLANAFFCIPLHENSRHLFAFQYKGVRLQYTRLPQGFKNSPGIFNQCLKSLLQDTVLPEGCVLLMYVDDLLLAAPTAETCLQATKDLLLKLYDLGFKVSQKKLQCCRREVTFLGRTVSSTGSSMSTEHRMSILQHKRPETVREMLAFLGLCGYSRHFLPCFVERTAPLRTMIKEKGATNLAAVLDWTPVTDEIFVTLVQDMACAAALAAPDYTQPFFLDATMTPTVVNAVLFQKNQGRRDVLMYCSISLDAVEARSPLCTRYAAGLAKVILKTAHIVMSHPLIILTEHSVTSYVASSSFTLSSLRQTRLLKTLTAPNIQYQHTGINMSEGISMDPHSCSVAVAKELRTRPDLETKPLPEGRILFTDGCCFRSTSGTLQAAAAVVECSKGEFITLTSQILTVKPSAQAAEVLALCLALEAAPGEQVTVYSDSAYAVSAALLDLAAWKRNCFLTARGEPIAHKDLMQRLELALQLPSRVAVVKVPGHSKGNTLTTRGNNAADAAAKAAAGYTPTHQMVSVYTPPELLDSPTHDDLVTLQSTTSPEQKSYWLQKGAVRSSDGLWVGPYGQPVVPDGPLLQRILKESHGPAHLGPSIMMTKLLMWWHPRLRDVCHDYVHNCTVCQSYNVRPTLKPMPGSFDPAPWPGAEIVIDYTDMINPVQGKRYLLVVVDSFSGWPEAYPCKREDSISVIKALVNHYIPTHGFPAKIRSDNGTHFNGKHLQQVEASLGLQHKFGCVYHPSSQGSVERMNRTLKEKLAKICTSTNIDWVTALPLALLAVRQSVNRRTGFSPFELLTGRLMPGPSSTIRPLDDAHSPNRSLVTYWKLLHAFASTFSAQVKDKDEPPAEPPGDNLADWTHVYLKAFKRKWSEPRWTGPYRVTARTTSAVQLQGRDNKWYHYSMLRPCFSQDSGQDA</sequence>
<reference evidence="9 10" key="2">
    <citation type="submission" date="2017-04" db="EMBL/GenBank/DDBJ databases">
        <title>CpG methylation of centromeres and impact of large insertions on vertebrate speciation.</title>
        <authorList>
            <person name="Ichikawa K."/>
            <person name="Yoshimura J."/>
            <person name="Morishita S."/>
        </authorList>
    </citation>
    <scope>NUCLEOTIDE SEQUENCE</scope>
    <source>
        <strain evidence="9 10">HNI</strain>
    </source>
</reference>
<reference evidence="9" key="3">
    <citation type="submission" date="2025-08" db="UniProtKB">
        <authorList>
            <consortium name="Ensembl"/>
        </authorList>
    </citation>
    <scope>IDENTIFICATION</scope>
    <source>
        <strain evidence="9">HNI</strain>
    </source>
</reference>
<dbReference type="Gene3D" id="2.30.30.850">
    <property type="match status" value="1"/>
</dbReference>
<dbReference type="Pfam" id="PF00075">
    <property type="entry name" value="RNase_H"/>
    <property type="match status" value="1"/>
</dbReference>
<feature type="region of interest" description="Disordered" evidence="5">
    <location>
        <begin position="106"/>
        <end position="131"/>
    </location>
</feature>